<evidence type="ECO:0000256" key="5">
    <source>
        <dbReference type="ARBA" id="ARBA00023136"/>
    </source>
</evidence>
<evidence type="ECO:0000256" key="7">
    <source>
        <dbReference type="SAM" id="Phobius"/>
    </source>
</evidence>
<dbReference type="AlphaFoldDB" id="A0A192D255"/>
<proteinExistence type="inferred from homology"/>
<evidence type="ECO:0000256" key="6">
    <source>
        <dbReference type="RuleBase" id="RU004057"/>
    </source>
</evidence>
<evidence type="ECO:0000313" key="10">
    <source>
        <dbReference type="Proteomes" id="UP000078263"/>
    </source>
</evidence>
<dbReference type="Proteomes" id="UP000078263">
    <property type="component" value="Chromosome"/>
</dbReference>
<keyword evidence="6" id="KW-0653">Protein transport</keyword>
<dbReference type="GO" id="GO:0006935">
    <property type="term" value="P:chemotaxis"/>
    <property type="evidence" value="ECO:0007669"/>
    <property type="project" value="InterPro"/>
</dbReference>
<keyword evidence="2" id="KW-1003">Cell membrane</keyword>
<name>A0A192D255_9SPHN</name>
<protein>
    <recommendedName>
        <fullName evidence="8">MotA/TolQ/ExbB proton channel domain-containing protein</fullName>
    </recommendedName>
</protein>
<feature type="transmembrane region" description="Helical" evidence="7">
    <location>
        <begin position="194"/>
        <end position="223"/>
    </location>
</feature>
<reference evidence="9 10" key="1">
    <citation type="submission" date="2016-05" db="EMBL/GenBank/DDBJ databases">
        <title>Compelete Genome Sequence of Bacteriochlorophyll-Synthesizing Bacterium Porphyrobacter neustonensis DSM 9434.</title>
        <authorList>
            <person name="Shi X.-L."/>
            <person name="Wu Y.-H."/>
            <person name="Cheng H."/>
            <person name="Xu L."/>
            <person name="Zhang X.-Q."/>
            <person name="Wang C.-S."/>
            <person name="Xu X.-W."/>
        </authorList>
    </citation>
    <scope>NUCLEOTIDE SEQUENCE [LARGE SCALE GENOMIC DNA]</scope>
    <source>
        <strain evidence="9 10">DSM 9434</strain>
    </source>
</reference>
<dbReference type="Pfam" id="PF01618">
    <property type="entry name" value="MotA_ExbB"/>
    <property type="match status" value="1"/>
</dbReference>
<keyword evidence="6" id="KW-0813">Transport</keyword>
<dbReference type="PANTHER" id="PTHR30433">
    <property type="entry name" value="CHEMOTAXIS PROTEIN MOTA"/>
    <property type="match status" value="1"/>
</dbReference>
<evidence type="ECO:0000256" key="3">
    <source>
        <dbReference type="ARBA" id="ARBA00022692"/>
    </source>
</evidence>
<dbReference type="PANTHER" id="PTHR30433:SF2">
    <property type="entry name" value="MOTILITY PROTEIN A"/>
    <property type="match status" value="1"/>
</dbReference>
<dbReference type="InterPro" id="IPR002898">
    <property type="entry name" value="MotA_ExbB_proton_chnl"/>
</dbReference>
<dbReference type="EMBL" id="CP016033">
    <property type="protein sequence ID" value="ANK12568.1"/>
    <property type="molecule type" value="Genomic_DNA"/>
</dbReference>
<evidence type="ECO:0000259" key="8">
    <source>
        <dbReference type="Pfam" id="PF01618"/>
    </source>
</evidence>
<dbReference type="GO" id="GO:0071978">
    <property type="term" value="P:bacterial-type flagellum-dependent swarming motility"/>
    <property type="evidence" value="ECO:0007669"/>
    <property type="project" value="InterPro"/>
</dbReference>
<sequence>MRHAQRQAFAAIAAASGQTRAALNPRSAAPFCSGVTSRRDPVMPSQFSVLFDPGALAIVASGTVLATVARCGWREFGGALRMAAGTLGGGFSPEANRKALAVAISAIQRNGPRRADPPLPPDRALGLLLETYLRRGAHDALAPVRRAERALAEARRINAAQVFACAGELAPVFGLIGTLYGLTQLAPVAGGSAAAAIMGAVSTAVLTSLYGALIAHLVCFPLASAIERRGRAEEQARDALADWFIAGIGGAPSPPHERRAHLRGVA</sequence>
<evidence type="ECO:0000256" key="2">
    <source>
        <dbReference type="ARBA" id="ARBA00022475"/>
    </source>
</evidence>
<evidence type="ECO:0000256" key="1">
    <source>
        <dbReference type="ARBA" id="ARBA00004651"/>
    </source>
</evidence>
<keyword evidence="5 7" id="KW-0472">Membrane</keyword>
<evidence type="ECO:0000313" key="9">
    <source>
        <dbReference type="EMBL" id="ANK12568.1"/>
    </source>
</evidence>
<keyword evidence="3 7" id="KW-0812">Transmembrane</keyword>
<keyword evidence="4 7" id="KW-1133">Transmembrane helix</keyword>
<dbReference type="STRING" id="1112.A9D12_05975"/>
<accession>A0A192D255</accession>
<organism evidence="9 10">
    <name type="scientific">Erythrobacter neustonensis</name>
    <dbReference type="NCBI Taxonomy" id="1112"/>
    <lineage>
        <taxon>Bacteria</taxon>
        <taxon>Pseudomonadati</taxon>
        <taxon>Pseudomonadota</taxon>
        <taxon>Alphaproteobacteria</taxon>
        <taxon>Sphingomonadales</taxon>
        <taxon>Erythrobacteraceae</taxon>
        <taxon>Erythrobacter/Porphyrobacter group</taxon>
        <taxon>Erythrobacter</taxon>
    </lineage>
</organism>
<dbReference type="KEGG" id="pns:A9D12_05975"/>
<gene>
    <name evidence="9" type="ORF">A9D12_05975</name>
</gene>
<comment type="subcellular location">
    <subcellularLocation>
        <location evidence="1">Cell membrane</location>
        <topology evidence="1">Multi-pass membrane protein</topology>
    </subcellularLocation>
    <subcellularLocation>
        <location evidence="6">Membrane</location>
        <topology evidence="6">Multi-pass membrane protein</topology>
    </subcellularLocation>
</comment>
<dbReference type="GO" id="GO:0005886">
    <property type="term" value="C:plasma membrane"/>
    <property type="evidence" value="ECO:0007669"/>
    <property type="project" value="UniProtKB-SubCell"/>
</dbReference>
<dbReference type="InterPro" id="IPR047055">
    <property type="entry name" value="MotA-like"/>
</dbReference>
<comment type="similarity">
    <text evidence="6">Belongs to the exbB/tolQ family.</text>
</comment>
<evidence type="ECO:0000256" key="4">
    <source>
        <dbReference type="ARBA" id="ARBA00022989"/>
    </source>
</evidence>
<keyword evidence="10" id="KW-1185">Reference proteome</keyword>
<dbReference type="GO" id="GO:0015031">
    <property type="term" value="P:protein transport"/>
    <property type="evidence" value="ECO:0007669"/>
    <property type="project" value="UniProtKB-KW"/>
</dbReference>
<feature type="transmembrane region" description="Helical" evidence="7">
    <location>
        <begin position="159"/>
        <end position="182"/>
    </location>
</feature>
<feature type="domain" description="MotA/TolQ/ExbB proton channel" evidence="8">
    <location>
        <begin position="150"/>
        <end position="237"/>
    </location>
</feature>